<dbReference type="PROSITE" id="PS50949">
    <property type="entry name" value="HTH_GNTR"/>
    <property type="match status" value="1"/>
</dbReference>
<reference evidence="5 6" key="1">
    <citation type="submission" date="2017-10" db="EMBL/GenBank/DDBJ databases">
        <title>Complete genome sequence of Collinsella aerofaciens isolated from the gut of a healthy adult Indian.</title>
        <authorList>
            <person name="Bag S."/>
            <person name="Ghosh T.S."/>
            <person name="Das B."/>
        </authorList>
    </citation>
    <scope>NUCLEOTIDE SEQUENCE [LARGE SCALE GENOMIC DNA]</scope>
    <source>
        <strain evidence="6">indica</strain>
    </source>
</reference>
<organism evidence="5 6">
    <name type="scientific">Collinsella aerofaciens</name>
    <dbReference type="NCBI Taxonomy" id="74426"/>
    <lineage>
        <taxon>Bacteria</taxon>
        <taxon>Bacillati</taxon>
        <taxon>Actinomycetota</taxon>
        <taxon>Coriobacteriia</taxon>
        <taxon>Coriobacteriales</taxon>
        <taxon>Coriobacteriaceae</taxon>
        <taxon>Collinsella</taxon>
    </lineage>
</organism>
<dbReference type="GO" id="GO:0003677">
    <property type="term" value="F:DNA binding"/>
    <property type="evidence" value="ECO:0007669"/>
    <property type="project" value="UniProtKB-KW"/>
</dbReference>
<evidence type="ECO:0000256" key="1">
    <source>
        <dbReference type="ARBA" id="ARBA00023015"/>
    </source>
</evidence>
<dbReference type="InterPro" id="IPR036390">
    <property type="entry name" value="WH_DNA-bd_sf"/>
</dbReference>
<evidence type="ECO:0000256" key="3">
    <source>
        <dbReference type="ARBA" id="ARBA00023163"/>
    </source>
</evidence>
<dbReference type="GO" id="GO:0045892">
    <property type="term" value="P:negative regulation of DNA-templated transcription"/>
    <property type="evidence" value="ECO:0007669"/>
    <property type="project" value="TreeGrafter"/>
</dbReference>
<keyword evidence="1" id="KW-0805">Transcription regulation</keyword>
<dbReference type="SUPFAM" id="SSF64288">
    <property type="entry name" value="Chorismate lyase-like"/>
    <property type="match status" value="1"/>
</dbReference>
<dbReference type="InterPro" id="IPR011663">
    <property type="entry name" value="UTRA"/>
</dbReference>
<dbReference type="GO" id="GO:0003700">
    <property type="term" value="F:DNA-binding transcription factor activity"/>
    <property type="evidence" value="ECO:0007669"/>
    <property type="project" value="InterPro"/>
</dbReference>
<dbReference type="SMART" id="SM00866">
    <property type="entry name" value="UTRA"/>
    <property type="match status" value="1"/>
</dbReference>
<dbReference type="PRINTS" id="PR00035">
    <property type="entry name" value="HTHGNTR"/>
</dbReference>
<dbReference type="Gene3D" id="3.40.1410.10">
    <property type="entry name" value="Chorismate lyase-like"/>
    <property type="match status" value="1"/>
</dbReference>
<gene>
    <name evidence="5" type="ORF">CSV91_06265</name>
</gene>
<keyword evidence="2" id="KW-0238">DNA-binding</keyword>
<evidence type="ECO:0000313" key="6">
    <source>
        <dbReference type="Proteomes" id="UP000225608"/>
    </source>
</evidence>
<dbReference type="InterPro" id="IPR000524">
    <property type="entry name" value="Tscrpt_reg_HTH_GntR"/>
</dbReference>
<dbReference type="PANTHER" id="PTHR44846:SF1">
    <property type="entry name" value="MANNOSYL-D-GLYCERATE TRANSPORT_METABOLISM SYSTEM REPRESSOR MNGR-RELATED"/>
    <property type="match status" value="1"/>
</dbReference>
<sequence length="244" mass="28151">MTCTRHRQPLYDQLVDILIEKIDHEYQPGDLIPSERELAERFGLSRSTVRLAIQELEYLGWIVRKQGRGTFVADRLAQATNLTQSYSFTEQMKAMGRLPETTILEFCEMEADKTLSMQMGIHLGEKVLKLKRLRMADGIPMMVERSYLPARLFISLKRPLLEQKPLYDVIEQDYQQKIRVADEEFSAGIARPCDARLLGIGEGAPVLDIVRTTHNTQNDVVEFTLSVARADKFKYRISHYRDTL</sequence>
<name>A0A2D1U005_9ACTN</name>
<dbReference type="InterPro" id="IPR036388">
    <property type="entry name" value="WH-like_DNA-bd_sf"/>
</dbReference>
<dbReference type="Pfam" id="PF07702">
    <property type="entry name" value="UTRA"/>
    <property type="match status" value="1"/>
</dbReference>
<dbReference type="InterPro" id="IPR050679">
    <property type="entry name" value="Bact_HTH_transcr_reg"/>
</dbReference>
<dbReference type="Gene3D" id="1.10.10.10">
    <property type="entry name" value="Winged helix-like DNA-binding domain superfamily/Winged helix DNA-binding domain"/>
    <property type="match status" value="1"/>
</dbReference>
<dbReference type="RefSeq" id="WP_099432814.1">
    <property type="nucleotide sequence ID" value="NZ_CP024160.1"/>
</dbReference>
<dbReference type="InterPro" id="IPR028978">
    <property type="entry name" value="Chorismate_lyase_/UTRA_dom_sf"/>
</dbReference>
<dbReference type="PANTHER" id="PTHR44846">
    <property type="entry name" value="MANNOSYL-D-GLYCERATE TRANSPORT/METABOLISM SYSTEM REPRESSOR MNGR-RELATED"/>
    <property type="match status" value="1"/>
</dbReference>
<feature type="domain" description="HTH gntR-type" evidence="4">
    <location>
        <begin position="8"/>
        <end position="75"/>
    </location>
</feature>
<protein>
    <submittedName>
        <fullName evidence="5">GntR family transcriptional regulator</fullName>
    </submittedName>
</protein>
<dbReference type="CDD" id="cd07377">
    <property type="entry name" value="WHTH_GntR"/>
    <property type="match status" value="1"/>
</dbReference>
<proteinExistence type="predicted"/>
<evidence type="ECO:0000259" key="4">
    <source>
        <dbReference type="PROSITE" id="PS50949"/>
    </source>
</evidence>
<dbReference type="Pfam" id="PF00392">
    <property type="entry name" value="GntR"/>
    <property type="match status" value="1"/>
</dbReference>
<dbReference type="AlphaFoldDB" id="A0A2D1U005"/>
<evidence type="ECO:0000256" key="2">
    <source>
        <dbReference type="ARBA" id="ARBA00023125"/>
    </source>
</evidence>
<dbReference type="SMART" id="SM00345">
    <property type="entry name" value="HTH_GNTR"/>
    <property type="match status" value="1"/>
</dbReference>
<evidence type="ECO:0000313" key="5">
    <source>
        <dbReference type="EMBL" id="ATP54911.1"/>
    </source>
</evidence>
<keyword evidence="3" id="KW-0804">Transcription</keyword>
<dbReference type="Proteomes" id="UP000225608">
    <property type="component" value="Chromosome"/>
</dbReference>
<dbReference type="EMBL" id="CP024160">
    <property type="protein sequence ID" value="ATP54911.1"/>
    <property type="molecule type" value="Genomic_DNA"/>
</dbReference>
<dbReference type="KEGG" id="caer:CSV91_06265"/>
<accession>A0A2D1U005</accession>
<dbReference type="SUPFAM" id="SSF46785">
    <property type="entry name" value="Winged helix' DNA-binding domain"/>
    <property type="match status" value="1"/>
</dbReference>